<dbReference type="NCBIfam" id="TIGR00350">
    <property type="entry name" value="lytR_cpsA_psr"/>
    <property type="match status" value="1"/>
</dbReference>
<dbReference type="AlphaFoldDB" id="A0A917R7R5"/>
<keyword evidence="3" id="KW-0472">Membrane</keyword>
<feature type="compositionally biased region" description="Gly residues" evidence="2">
    <location>
        <begin position="157"/>
        <end position="174"/>
    </location>
</feature>
<dbReference type="PANTHER" id="PTHR33392:SF6">
    <property type="entry name" value="POLYISOPRENYL-TEICHOIC ACID--PEPTIDOGLYCAN TEICHOIC ACID TRANSFERASE TAGU"/>
    <property type="match status" value="1"/>
</dbReference>
<dbReference type="PANTHER" id="PTHR33392">
    <property type="entry name" value="POLYISOPRENYL-TEICHOIC ACID--PEPTIDOGLYCAN TEICHOIC ACID TRANSFERASE TAGU"/>
    <property type="match status" value="1"/>
</dbReference>
<feature type="transmembrane region" description="Helical" evidence="3">
    <location>
        <begin position="279"/>
        <end position="304"/>
    </location>
</feature>
<feature type="region of interest" description="Disordered" evidence="2">
    <location>
        <begin position="1"/>
        <end position="215"/>
    </location>
</feature>
<dbReference type="Proteomes" id="UP000645217">
    <property type="component" value="Unassembled WGS sequence"/>
</dbReference>
<feature type="compositionally biased region" description="Low complexity" evidence="2">
    <location>
        <begin position="659"/>
        <end position="693"/>
    </location>
</feature>
<feature type="compositionally biased region" description="Low complexity" evidence="2">
    <location>
        <begin position="146"/>
        <end position="156"/>
    </location>
</feature>
<organism evidence="5 6">
    <name type="scientific">Sphaerisporangium melleum</name>
    <dbReference type="NCBI Taxonomy" id="321316"/>
    <lineage>
        <taxon>Bacteria</taxon>
        <taxon>Bacillati</taxon>
        <taxon>Actinomycetota</taxon>
        <taxon>Actinomycetes</taxon>
        <taxon>Streptosporangiales</taxon>
        <taxon>Streptosporangiaceae</taxon>
        <taxon>Sphaerisporangium</taxon>
    </lineage>
</organism>
<evidence type="ECO:0000259" key="4">
    <source>
        <dbReference type="Pfam" id="PF03816"/>
    </source>
</evidence>
<accession>A0A917R7R5</accession>
<feature type="transmembrane region" description="Helical" evidence="3">
    <location>
        <begin position="222"/>
        <end position="240"/>
    </location>
</feature>
<comment type="similarity">
    <text evidence="1">Belongs to the LytR/CpsA/Psr (LCP) family.</text>
</comment>
<name>A0A917R7R5_9ACTN</name>
<keyword evidence="3" id="KW-1133">Transmembrane helix</keyword>
<reference evidence="5" key="2">
    <citation type="submission" date="2020-09" db="EMBL/GenBank/DDBJ databases">
        <authorList>
            <person name="Sun Q."/>
            <person name="Ohkuma M."/>
        </authorList>
    </citation>
    <scope>NUCLEOTIDE SEQUENCE</scope>
    <source>
        <strain evidence="5">JCM 13064</strain>
    </source>
</reference>
<evidence type="ECO:0000313" key="6">
    <source>
        <dbReference type="Proteomes" id="UP000645217"/>
    </source>
</evidence>
<feature type="domain" description="Cell envelope-related transcriptional attenuator" evidence="4">
    <location>
        <begin position="391"/>
        <end position="559"/>
    </location>
</feature>
<feature type="transmembrane region" description="Helical" evidence="3">
    <location>
        <begin position="247"/>
        <end position="267"/>
    </location>
</feature>
<dbReference type="Pfam" id="PF03816">
    <property type="entry name" value="LytR_cpsA_psr"/>
    <property type="match status" value="1"/>
</dbReference>
<reference evidence="5" key="1">
    <citation type="journal article" date="2014" name="Int. J. Syst. Evol. Microbiol.">
        <title>Complete genome sequence of Corynebacterium casei LMG S-19264T (=DSM 44701T), isolated from a smear-ripened cheese.</title>
        <authorList>
            <consortium name="US DOE Joint Genome Institute (JGI-PGF)"/>
            <person name="Walter F."/>
            <person name="Albersmeier A."/>
            <person name="Kalinowski J."/>
            <person name="Ruckert C."/>
        </authorList>
    </citation>
    <scope>NUCLEOTIDE SEQUENCE</scope>
    <source>
        <strain evidence="5">JCM 13064</strain>
    </source>
</reference>
<gene>
    <name evidence="5" type="ORF">GCM10007964_40080</name>
</gene>
<dbReference type="InterPro" id="IPR004474">
    <property type="entry name" value="LytR_CpsA_psr"/>
</dbReference>
<evidence type="ECO:0000256" key="1">
    <source>
        <dbReference type="ARBA" id="ARBA00006068"/>
    </source>
</evidence>
<feature type="compositionally biased region" description="Basic and acidic residues" evidence="2">
    <location>
        <begin position="43"/>
        <end position="62"/>
    </location>
</feature>
<proteinExistence type="inferred from homology"/>
<feature type="compositionally biased region" description="Basic and acidic residues" evidence="2">
    <location>
        <begin position="199"/>
        <end position="209"/>
    </location>
</feature>
<feature type="transmembrane region" description="Helical" evidence="3">
    <location>
        <begin position="316"/>
        <end position="335"/>
    </location>
</feature>
<protein>
    <submittedName>
        <fullName evidence="5">Transcriptional regulator</fullName>
    </submittedName>
</protein>
<comment type="caution">
    <text evidence="5">The sequence shown here is derived from an EMBL/GenBank/DDBJ whole genome shotgun (WGS) entry which is preliminary data.</text>
</comment>
<sequence length="710" mass="74101">MTTPGRTPGEAGGDGSGQPAQGDGSEPPAPDQDRGRPSPSQEGRGRPDGEGRERPGAGEGRGRPAPGTGQGRPTSGQRQGRPAPGQDQARPVAGRGQGRPAPRQDQGRPAPEQDRKRPSSPQDQGRPAQDRAPATAPQEARKRPAPGDGRARPAAGPGSGKGPRGPRPEGGGPGSPRSPEPRRAPAGEKTAVSPAGPDEPQRPAKERGPAPRFAKPLTTGSILAWTLLSIVVPGAAHLRAGQRRVGFVLLGVFGALLVAGVVFTVVVRYNLGLAVKDGTWATIAVAAAAGALAWFALVITSYIALGPDRLPQSGQVVSGIMVGVLCVGVMAPFALTATSVMTVRDTTNAIFQPVPGTTVAPVKQEDPWNGRRRVNFLLIGGDAAGNRTGVRTDSMTVASVDVRTGNSVMFSLPRNLQFVHFPKGDPLAARFPNGFTGDSGQGLLNEVWQYAEDHLGKGKGPQELKNAIGHTLGLKIDYYAIVDMYGFAALIDAIGGLKIRVERDIKWGGHYGTAGVIKAGYQRLDGEHVLWYGRSRVDSDDFSRMSRQRCVMGALLDQATPSVVLANFGKIAQATRHLFRTDIPRDLLEHLVPLALKVKDARTTSLQFVPPLVWPGAADWVKIRRLSQQAVKESERAATRAVALGATPGATSSAGVGTPGVPASALPSGAGSSATPSASRPAPTATPVETPTPNRQSRSAAKTLKEACGF</sequence>
<evidence type="ECO:0000256" key="2">
    <source>
        <dbReference type="SAM" id="MobiDB-lite"/>
    </source>
</evidence>
<feature type="region of interest" description="Disordered" evidence="2">
    <location>
        <begin position="647"/>
        <end position="710"/>
    </location>
</feature>
<keyword evidence="6" id="KW-1185">Reference proteome</keyword>
<evidence type="ECO:0000313" key="5">
    <source>
        <dbReference type="EMBL" id="GGK93589.1"/>
    </source>
</evidence>
<keyword evidence="3" id="KW-0812">Transmembrane</keyword>
<dbReference type="EMBL" id="BMNT01000021">
    <property type="protein sequence ID" value="GGK93589.1"/>
    <property type="molecule type" value="Genomic_DNA"/>
</dbReference>
<evidence type="ECO:0000256" key="3">
    <source>
        <dbReference type="SAM" id="Phobius"/>
    </source>
</evidence>
<dbReference type="Gene3D" id="3.40.630.190">
    <property type="entry name" value="LCP protein"/>
    <property type="match status" value="1"/>
</dbReference>
<dbReference type="InterPro" id="IPR050922">
    <property type="entry name" value="LytR/CpsA/Psr_CW_biosynth"/>
</dbReference>